<keyword evidence="1" id="KW-0472">Membrane</keyword>
<comment type="caution">
    <text evidence="2">The sequence shown here is derived from an EMBL/GenBank/DDBJ whole genome shotgun (WGS) entry which is preliminary data.</text>
</comment>
<keyword evidence="1" id="KW-0812">Transmembrane</keyword>
<protein>
    <submittedName>
        <fullName evidence="2">Uncharacterized protein</fullName>
    </submittedName>
</protein>
<reference evidence="2 3" key="1">
    <citation type="submission" date="2024-11" db="EMBL/GenBank/DDBJ databases">
        <title>Adaptive evolution of stress response genes in parasites aligns with host niche diversity.</title>
        <authorList>
            <person name="Hahn C."/>
            <person name="Resl P."/>
        </authorList>
    </citation>
    <scope>NUCLEOTIDE SEQUENCE [LARGE SCALE GENOMIC DNA]</scope>
    <source>
        <strain evidence="2">EGGRZ-B1_66</strain>
        <tissue evidence="2">Body</tissue>
    </source>
</reference>
<evidence type="ECO:0000313" key="2">
    <source>
        <dbReference type="EMBL" id="KAL3308749.1"/>
    </source>
</evidence>
<evidence type="ECO:0000313" key="3">
    <source>
        <dbReference type="Proteomes" id="UP001626550"/>
    </source>
</evidence>
<dbReference type="AlphaFoldDB" id="A0ABD2PN32"/>
<proteinExistence type="predicted"/>
<dbReference type="EMBL" id="JBJKFK010004741">
    <property type="protein sequence ID" value="KAL3308749.1"/>
    <property type="molecule type" value="Genomic_DNA"/>
</dbReference>
<sequence>MISLTENKPLFYAITLALAGVLLFASGLGAEQMSFVSMDHDMQMIFYQMLLLDLFGSLALDRIAEFLFARSKMRKL</sequence>
<evidence type="ECO:0000256" key="1">
    <source>
        <dbReference type="SAM" id="Phobius"/>
    </source>
</evidence>
<dbReference type="Proteomes" id="UP001626550">
    <property type="component" value="Unassembled WGS sequence"/>
</dbReference>
<feature type="transmembrane region" description="Helical" evidence="1">
    <location>
        <begin position="45"/>
        <end position="68"/>
    </location>
</feature>
<keyword evidence="3" id="KW-1185">Reference proteome</keyword>
<organism evidence="2 3">
    <name type="scientific">Cichlidogyrus casuarinus</name>
    <dbReference type="NCBI Taxonomy" id="1844966"/>
    <lineage>
        <taxon>Eukaryota</taxon>
        <taxon>Metazoa</taxon>
        <taxon>Spiralia</taxon>
        <taxon>Lophotrochozoa</taxon>
        <taxon>Platyhelminthes</taxon>
        <taxon>Monogenea</taxon>
        <taxon>Monopisthocotylea</taxon>
        <taxon>Dactylogyridea</taxon>
        <taxon>Ancyrocephalidae</taxon>
        <taxon>Cichlidogyrus</taxon>
    </lineage>
</organism>
<name>A0ABD2PN32_9PLAT</name>
<accession>A0ABD2PN32</accession>
<gene>
    <name evidence="2" type="ORF">Ciccas_012714</name>
</gene>
<keyword evidence="1" id="KW-1133">Transmembrane helix</keyword>